<dbReference type="PROSITE" id="PS51257">
    <property type="entry name" value="PROKAR_LIPOPROTEIN"/>
    <property type="match status" value="1"/>
</dbReference>
<comment type="caution">
    <text evidence="1">The sequence shown here is derived from an EMBL/GenBank/DDBJ whole genome shotgun (WGS) entry which is preliminary data.</text>
</comment>
<accession>A0A9X4KLN6</accession>
<dbReference type="EMBL" id="JAPDHZ010000006">
    <property type="protein sequence ID" value="MDG0794071.1"/>
    <property type="molecule type" value="Genomic_DNA"/>
</dbReference>
<organism evidence="1 2">
    <name type="scientific">Cohnella ginsengisoli</name>
    <dbReference type="NCBI Taxonomy" id="425004"/>
    <lineage>
        <taxon>Bacteria</taxon>
        <taxon>Bacillati</taxon>
        <taxon>Bacillota</taxon>
        <taxon>Bacilli</taxon>
        <taxon>Bacillales</taxon>
        <taxon>Paenibacillaceae</taxon>
        <taxon>Cohnella</taxon>
    </lineage>
</organism>
<dbReference type="AlphaFoldDB" id="A0A9X4KLN6"/>
<proteinExistence type="predicted"/>
<evidence type="ECO:0008006" key="3">
    <source>
        <dbReference type="Google" id="ProtNLM"/>
    </source>
</evidence>
<dbReference type="RefSeq" id="WP_277567845.1">
    <property type="nucleotide sequence ID" value="NZ_JAPDHZ010000006.1"/>
</dbReference>
<dbReference type="Proteomes" id="UP001153387">
    <property type="component" value="Unassembled WGS sequence"/>
</dbReference>
<evidence type="ECO:0000313" key="1">
    <source>
        <dbReference type="EMBL" id="MDG0794071.1"/>
    </source>
</evidence>
<keyword evidence="2" id="KW-1185">Reference proteome</keyword>
<gene>
    <name evidence="1" type="ORF">OMP38_27015</name>
</gene>
<name>A0A9X4KLN6_9BACL</name>
<sequence>MQKAGQNMKLRTLVFLILIFILSACSDRIKEISSLEKEISGEVDPLILDNTEYEKLLKNEGAPGGRSNGFKQLIYSDINALKTIKLYFGNYNNINRWKENVTDNYLKFVFKLWIDNSEKNSMEENINIYSSEAINNQLEKLISYKIMWVEHVSDNEKLVLVERGWKKDYSTALTYKLVKANGSWLIDERMDFDWVSHWGYS</sequence>
<reference evidence="1 2" key="1">
    <citation type="submission" date="2022-10" db="EMBL/GenBank/DDBJ databases">
        <title>Comparative genomic analysis of Cohnella hashimotonis sp. nov., isolated from the International Space Station.</title>
        <authorList>
            <person name="Simpson A."/>
            <person name="Venkateswaran K."/>
        </authorList>
    </citation>
    <scope>NUCLEOTIDE SEQUENCE [LARGE SCALE GENOMIC DNA]</scope>
    <source>
        <strain evidence="1 2">DSM 18997</strain>
    </source>
</reference>
<protein>
    <recommendedName>
        <fullName evidence="3">Lipoprotein</fullName>
    </recommendedName>
</protein>
<evidence type="ECO:0000313" key="2">
    <source>
        <dbReference type="Proteomes" id="UP001153387"/>
    </source>
</evidence>